<protein>
    <submittedName>
        <fullName evidence="2">Uncharacterized protein</fullName>
    </submittedName>
</protein>
<evidence type="ECO:0000313" key="2">
    <source>
        <dbReference type="EMBL" id="JAP59981.1"/>
    </source>
</evidence>
<gene>
    <name evidence="2" type="ORF">TR151332</name>
</gene>
<name>A0A0V0J3X3_SCHSO</name>
<dbReference type="EMBL" id="GEEE01003244">
    <property type="protein sequence ID" value="JAP59981.1"/>
    <property type="molecule type" value="Transcribed_RNA"/>
</dbReference>
<organism evidence="2">
    <name type="scientific">Schistocephalus solidus</name>
    <name type="common">Tapeworm</name>
    <dbReference type="NCBI Taxonomy" id="70667"/>
    <lineage>
        <taxon>Eukaryota</taxon>
        <taxon>Metazoa</taxon>
        <taxon>Spiralia</taxon>
        <taxon>Lophotrochozoa</taxon>
        <taxon>Platyhelminthes</taxon>
        <taxon>Cestoda</taxon>
        <taxon>Eucestoda</taxon>
        <taxon>Diphyllobothriidea</taxon>
        <taxon>Diphyllobothriidae</taxon>
        <taxon>Schistocephalus</taxon>
    </lineage>
</organism>
<evidence type="ECO:0000256" key="1">
    <source>
        <dbReference type="SAM" id="MobiDB-lite"/>
    </source>
</evidence>
<feature type="compositionally biased region" description="Polar residues" evidence="1">
    <location>
        <begin position="11"/>
        <end position="26"/>
    </location>
</feature>
<dbReference type="AlphaFoldDB" id="A0A0V0J3X3"/>
<proteinExistence type="predicted"/>
<feature type="region of interest" description="Disordered" evidence="1">
    <location>
        <begin position="6"/>
        <end position="41"/>
    </location>
</feature>
<reference evidence="2" key="1">
    <citation type="submission" date="2016-01" db="EMBL/GenBank/DDBJ databases">
        <title>Reference transcriptome for the parasite Schistocephalus solidus: insights into the molecular evolution of parasitism.</title>
        <authorList>
            <person name="Hebert F.O."/>
            <person name="Grambauer S."/>
            <person name="Barber I."/>
            <person name="Landry C.R."/>
            <person name="Aubin-Horth N."/>
        </authorList>
    </citation>
    <scope>NUCLEOTIDE SEQUENCE</scope>
</reference>
<sequence length="116" mass="13743">MIEKIFPFPNPKQNINHNPSLNANSTDRGEKVSSGKQFGRGRFGHWNEKLIDRTFRILTRSHHLKQLQIRLMWHNDRSMPRTQALCHHLPTRLSSWRAERVLVKNKAMTFSRCERA</sequence>
<accession>A0A0V0J3X3</accession>